<dbReference type="Pfam" id="PF01047">
    <property type="entry name" value="MarR"/>
    <property type="match status" value="1"/>
</dbReference>
<dbReference type="InterPro" id="IPR036388">
    <property type="entry name" value="WH-like_DNA-bd_sf"/>
</dbReference>
<dbReference type="PROSITE" id="PS50995">
    <property type="entry name" value="HTH_MARR_2"/>
    <property type="match status" value="1"/>
</dbReference>
<evidence type="ECO:0000256" key="2">
    <source>
        <dbReference type="ARBA" id="ARBA00023125"/>
    </source>
</evidence>
<evidence type="ECO:0000256" key="1">
    <source>
        <dbReference type="ARBA" id="ARBA00023015"/>
    </source>
</evidence>
<protein>
    <recommendedName>
        <fullName evidence="4">HTH marR-type domain-containing protein</fullName>
    </recommendedName>
</protein>
<evidence type="ECO:0000313" key="5">
    <source>
        <dbReference type="EMBL" id="UGS39095.1"/>
    </source>
</evidence>
<dbReference type="GO" id="GO:0003700">
    <property type="term" value="F:DNA-binding transcription factor activity"/>
    <property type="evidence" value="ECO:0007669"/>
    <property type="project" value="InterPro"/>
</dbReference>
<dbReference type="InterPro" id="IPR039422">
    <property type="entry name" value="MarR/SlyA-like"/>
</dbReference>
<dbReference type="KEGG" id="sbae:DSM104329_05527"/>
<dbReference type="Gene3D" id="1.10.10.10">
    <property type="entry name" value="Winged helix-like DNA-binding domain superfamily/Winged helix DNA-binding domain"/>
    <property type="match status" value="1"/>
</dbReference>
<reference evidence="5" key="1">
    <citation type="journal article" date="2022" name="Int. J. Syst. Evol. Microbiol.">
        <title>Pseudomonas aegrilactucae sp. nov. and Pseudomonas morbosilactucae sp. nov., pathogens causing bacterial rot of lettuce in Japan.</title>
        <authorList>
            <person name="Sawada H."/>
            <person name="Fujikawa T."/>
            <person name="Satou M."/>
        </authorList>
    </citation>
    <scope>NUCLEOTIDE SEQUENCE</scope>
    <source>
        <strain evidence="5">0166_1</strain>
    </source>
</reference>
<dbReference type="Proteomes" id="UP001162834">
    <property type="component" value="Chromosome"/>
</dbReference>
<evidence type="ECO:0000259" key="4">
    <source>
        <dbReference type="PROSITE" id="PS50995"/>
    </source>
</evidence>
<proteinExistence type="predicted"/>
<dbReference type="GO" id="GO:0006950">
    <property type="term" value="P:response to stress"/>
    <property type="evidence" value="ECO:0007669"/>
    <property type="project" value="TreeGrafter"/>
</dbReference>
<dbReference type="SMART" id="SM00347">
    <property type="entry name" value="HTH_MARR"/>
    <property type="match status" value="1"/>
</dbReference>
<evidence type="ECO:0000313" key="6">
    <source>
        <dbReference type="Proteomes" id="UP001162834"/>
    </source>
</evidence>
<sequence>MSPTATARPTAASEAWVLLHELVASQRSRVMCISSEFDLAPGQMMALKWLDPASPVPMRQLAHALSCDNSNVTGIIDRLEDRGLVERRAAPHDRRVKMLVVTPEGAELRRRIKERLEQPPEALLRLGPEEQRVLRDLLRKALER</sequence>
<keyword evidence="6" id="KW-1185">Reference proteome</keyword>
<dbReference type="RefSeq" id="WP_259313102.1">
    <property type="nucleotide sequence ID" value="NZ_CP087164.1"/>
</dbReference>
<keyword evidence="2" id="KW-0238">DNA-binding</keyword>
<dbReference type="InterPro" id="IPR023187">
    <property type="entry name" value="Tscrpt_reg_MarR-type_CS"/>
</dbReference>
<dbReference type="SUPFAM" id="SSF46785">
    <property type="entry name" value="Winged helix' DNA-binding domain"/>
    <property type="match status" value="1"/>
</dbReference>
<organism evidence="5 6">
    <name type="scientific">Capillimicrobium parvum</name>
    <dbReference type="NCBI Taxonomy" id="2884022"/>
    <lineage>
        <taxon>Bacteria</taxon>
        <taxon>Bacillati</taxon>
        <taxon>Actinomycetota</taxon>
        <taxon>Thermoleophilia</taxon>
        <taxon>Solirubrobacterales</taxon>
        <taxon>Capillimicrobiaceae</taxon>
        <taxon>Capillimicrobium</taxon>
    </lineage>
</organism>
<dbReference type="PANTHER" id="PTHR33164:SF99">
    <property type="entry name" value="MARR FAMILY REGULATORY PROTEIN"/>
    <property type="match status" value="1"/>
</dbReference>
<keyword evidence="1" id="KW-0805">Transcription regulation</keyword>
<accession>A0A9E6Y361</accession>
<dbReference type="PANTHER" id="PTHR33164">
    <property type="entry name" value="TRANSCRIPTIONAL REGULATOR, MARR FAMILY"/>
    <property type="match status" value="1"/>
</dbReference>
<dbReference type="InterPro" id="IPR036390">
    <property type="entry name" value="WH_DNA-bd_sf"/>
</dbReference>
<dbReference type="PRINTS" id="PR00598">
    <property type="entry name" value="HTHMARR"/>
</dbReference>
<dbReference type="AlphaFoldDB" id="A0A9E6Y361"/>
<dbReference type="InterPro" id="IPR000835">
    <property type="entry name" value="HTH_MarR-typ"/>
</dbReference>
<dbReference type="PROSITE" id="PS01117">
    <property type="entry name" value="HTH_MARR_1"/>
    <property type="match status" value="1"/>
</dbReference>
<evidence type="ECO:0000256" key="3">
    <source>
        <dbReference type="ARBA" id="ARBA00023163"/>
    </source>
</evidence>
<name>A0A9E6Y361_9ACTN</name>
<keyword evidence="3" id="KW-0804">Transcription</keyword>
<dbReference type="GO" id="GO:0003677">
    <property type="term" value="F:DNA binding"/>
    <property type="evidence" value="ECO:0007669"/>
    <property type="project" value="UniProtKB-KW"/>
</dbReference>
<gene>
    <name evidence="5" type="ORF">DSM104329_05527</name>
</gene>
<dbReference type="EMBL" id="CP087164">
    <property type="protein sequence ID" value="UGS39095.1"/>
    <property type="molecule type" value="Genomic_DNA"/>
</dbReference>
<feature type="domain" description="HTH marR-type" evidence="4">
    <location>
        <begin position="12"/>
        <end position="143"/>
    </location>
</feature>